<proteinExistence type="inferred from homology"/>
<dbReference type="Proteomes" id="UP001212997">
    <property type="component" value="Unassembled WGS sequence"/>
</dbReference>
<gene>
    <name evidence="11" type="ORF">NLI96_g10016</name>
</gene>
<keyword evidence="8" id="KW-0539">Nucleus</keyword>
<feature type="region of interest" description="Disordered" evidence="10">
    <location>
        <begin position="217"/>
        <end position="240"/>
    </location>
</feature>
<protein>
    <recommendedName>
        <fullName evidence="3">protein-histidine N-methyltransferase</fullName>
        <ecNumber evidence="3">2.1.1.85</ecNumber>
    </recommendedName>
</protein>
<dbReference type="InterPro" id="IPR019410">
    <property type="entry name" value="Methyltransf_16"/>
</dbReference>
<dbReference type="GO" id="GO:0005634">
    <property type="term" value="C:nucleus"/>
    <property type="evidence" value="ECO:0007669"/>
    <property type="project" value="UniProtKB-SubCell"/>
</dbReference>
<evidence type="ECO:0000256" key="1">
    <source>
        <dbReference type="ARBA" id="ARBA00004123"/>
    </source>
</evidence>
<evidence type="ECO:0000256" key="9">
    <source>
        <dbReference type="ARBA" id="ARBA00038126"/>
    </source>
</evidence>
<evidence type="ECO:0000256" key="6">
    <source>
        <dbReference type="ARBA" id="ARBA00022679"/>
    </source>
</evidence>
<sequence length="405" mass="44595">MFKFNFDIDDEDLEVTDANLTNQTDFASSSTSIPEVTGSAFNEVNLSSLISALPPLLSFSPLVLPLSTGEEVKMARRDLHDARFQVISQDTEGSDLACGSDQELQFLEAPSDLVPGVYEGGLKTWECSLDLAGYLQETEIGKNVRGKRVLELGCGTAVPSVSLLHNLFGAPSSSESSTKKSVFHLQDYNDMVFRLVTFPNILLAWYMTPASAQFRESYVSSDDPDDANPLPPLDPTQTGDLPITPALTSAFLQSLNDLNIDLRFFSGSWESFNLDVTGGPYDIVLTSETIYRTDSLPSLVNLMYRSCKPGLMTEASLEDEIEEKLVISPTEHFEQEQPLCLVAAKLVYFGVGGGVSEFVKVVESFSPEEHEIRRGKVIMVWEKSGGVKRCIMRLRWLSSLGIPDS</sequence>
<evidence type="ECO:0000256" key="5">
    <source>
        <dbReference type="ARBA" id="ARBA00022603"/>
    </source>
</evidence>
<comment type="caution">
    <text evidence="11">The sequence shown here is derived from an EMBL/GenBank/DDBJ whole genome shotgun (WGS) entry which is preliminary data.</text>
</comment>
<comment type="subcellular location">
    <subcellularLocation>
        <location evidence="2">Cytoplasm</location>
    </subcellularLocation>
    <subcellularLocation>
        <location evidence="1">Nucleus</location>
    </subcellularLocation>
</comment>
<dbReference type="EMBL" id="JANAWD010000540">
    <property type="protein sequence ID" value="KAJ3478074.1"/>
    <property type="molecule type" value="Genomic_DNA"/>
</dbReference>
<dbReference type="InterPro" id="IPR029063">
    <property type="entry name" value="SAM-dependent_MTases_sf"/>
</dbReference>
<evidence type="ECO:0000256" key="8">
    <source>
        <dbReference type="ARBA" id="ARBA00023242"/>
    </source>
</evidence>
<dbReference type="PANTHER" id="PTHR14614:SF39">
    <property type="entry name" value="HISTIDINE PROTEIN METHYLTRANSFERASE 1 HOMOLOG"/>
    <property type="match status" value="1"/>
</dbReference>
<keyword evidence="5" id="KW-0489">Methyltransferase</keyword>
<accession>A0AAD5YAG6</accession>
<reference evidence="11" key="1">
    <citation type="submission" date="2022-07" db="EMBL/GenBank/DDBJ databases">
        <title>Genome Sequence of Physisporinus lineatus.</title>
        <authorList>
            <person name="Buettner E."/>
        </authorList>
    </citation>
    <scope>NUCLEOTIDE SEQUENCE</scope>
    <source>
        <strain evidence="11">VT162</strain>
    </source>
</reference>
<evidence type="ECO:0000256" key="4">
    <source>
        <dbReference type="ARBA" id="ARBA00022490"/>
    </source>
</evidence>
<evidence type="ECO:0000313" key="11">
    <source>
        <dbReference type="EMBL" id="KAJ3478074.1"/>
    </source>
</evidence>
<dbReference type="GO" id="GO:0018064">
    <property type="term" value="F:protein-L-histidine N-tele-methyltransferase activity"/>
    <property type="evidence" value="ECO:0007669"/>
    <property type="project" value="UniProtKB-EC"/>
</dbReference>
<dbReference type="EC" id="2.1.1.85" evidence="3"/>
<dbReference type="PANTHER" id="PTHR14614">
    <property type="entry name" value="HEPATOCELLULAR CARCINOMA-ASSOCIATED ANTIGEN"/>
    <property type="match status" value="1"/>
</dbReference>
<keyword evidence="7" id="KW-0949">S-adenosyl-L-methionine</keyword>
<keyword evidence="6" id="KW-0808">Transferase</keyword>
<keyword evidence="4" id="KW-0963">Cytoplasm</keyword>
<evidence type="ECO:0000313" key="12">
    <source>
        <dbReference type="Proteomes" id="UP001212997"/>
    </source>
</evidence>
<evidence type="ECO:0000256" key="10">
    <source>
        <dbReference type="SAM" id="MobiDB-lite"/>
    </source>
</evidence>
<dbReference type="AlphaFoldDB" id="A0AAD5YAG6"/>
<evidence type="ECO:0000256" key="2">
    <source>
        <dbReference type="ARBA" id="ARBA00004496"/>
    </source>
</evidence>
<dbReference type="SUPFAM" id="SSF53335">
    <property type="entry name" value="S-adenosyl-L-methionine-dependent methyltransferases"/>
    <property type="match status" value="1"/>
</dbReference>
<evidence type="ECO:0000256" key="3">
    <source>
        <dbReference type="ARBA" id="ARBA00012533"/>
    </source>
</evidence>
<dbReference type="Gene3D" id="3.40.50.150">
    <property type="entry name" value="Vaccinia Virus protein VP39"/>
    <property type="match status" value="1"/>
</dbReference>
<comment type="similarity">
    <text evidence="9">Belongs to the methyltransferase superfamily. METTL18 family.</text>
</comment>
<evidence type="ECO:0000256" key="7">
    <source>
        <dbReference type="ARBA" id="ARBA00022691"/>
    </source>
</evidence>
<name>A0AAD5YAG6_9APHY</name>
<dbReference type="GO" id="GO:0005737">
    <property type="term" value="C:cytoplasm"/>
    <property type="evidence" value="ECO:0007669"/>
    <property type="project" value="UniProtKB-SubCell"/>
</dbReference>
<keyword evidence="12" id="KW-1185">Reference proteome</keyword>
<dbReference type="GO" id="GO:0032259">
    <property type="term" value="P:methylation"/>
    <property type="evidence" value="ECO:0007669"/>
    <property type="project" value="UniProtKB-KW"/>
</dbReference>
<organism evidence="11 12">
    <name type="scientific">Meripilus lineatus</name>
    <dbReference type="NCBI Taxonomy" id="2056292"/>
    <lineage>
        <taxon>Eukaryota</taxon>
        <taxon>Fungi</taxon>
        <taxon>Dikarya</taxon>
        <taxon>Basidiomycota</taxon>
        <taxon>Agaricomycotina</taxon>
        <taxon>Agaricomycetes</taxon>
        <taxon>Polyporales</taxon>
        <taxon>Meripilaceae</taxon>
        <taxon>Meripilus</taxon>
    </lineage>
</organism>